<sequence>MTAYEDSATFASAHAAQPRIDLLLIAGMVEDGARVLDVGCGTGQLLKLLEEKKNVDGRGIELSQSGVNFCVAKGLSVIQGDADHDLVNYPDLAFDYAILSQTLQATTRPKEVLQELLRIARHVIVSFPNFGHWRIRTQILFNGRMPVTWNLPEAWYETPNIHFCTIADFRELCDVAGARVERSFALSPNGRPLGSRVPAFMHNIVAQQAVFLLTAGDKGRG</sequence>
<accession>A0A8I1KKA6</accession>
<dbReference type="Pfam" id="PF07021">
    <property type="entry name" value="MetW"/>
    <property type="match status" value="1"/>
</dbReference>
<organism evidence="1 2">
    <name type="scientific">Rhodomicrobium udaipurense</name>
    <dbReference type="NCBI Taxonomy" id="1202716"/>
    <lineage>
        <taxon>Bacteria</taxon>
        <taxon>Pseudomonadati</taxon>
        <taxon>Pseudomonadota</taxon>
        <taxon>Alphaproteobacteria</taxon>
        <taxon>Hyphomicrobiales</taxon>
        <taxon>Hyphomicrobiaceae</taxon>
        <taxon>Rhodomicrobium</taxon>
    </lineage>
</organism>
<evidence type="ECO:0000313" key="2">
    <source>
        <dbReference type="Proteomes" id="UP000623250"/>
    </source>
</evidence>
<dbReference type="InterPro" id="IPR010743">
    <property type="entry name" value="Methionine_synth_MetW"/>
</dbReference>
<dbReference type="Gene3D" id="3.40.50.150">
    <property type="entry name" value="Vaccinia Virus protein VP39"/>
    <property type="match status" value="1"/>
</dbReference>
<dbReference type="NCBIfam" id="TIGR02081">
    <property type="entry name" value="metW"/>
    <property type="match status" value="1"/>
</dbReference>
<protein>
    <submittedName>
        <fullName evidence="1">Methionine biosynthesis protein MetW</fullName>
    </submittedName>
</protein>
<evidence type="ECO:0000313" key="1">
    <source>
        <dbReference type="EMBL" id="MBJ7543819.1"/>
    </source>
</evidence>
<dbReference type="RefSeq" id="WP_199502397.1">
    <property type="nucleotide sequence ID" value="NZ_JAEMUK010000018.1"/>
</dbReference>
<gene>
    <name evidence="1" type="primary">metW</name>
    <name evidence="1" type="ORF">JDN41_09620</name>
</gene>
<name>A0A8I1KKA6_9HYPH</name>
<dbReference type="AlphaFoldDB" id="A0A8I1KKA6"/>
<dbReference type="InterPro" id="IPR029063">
    <property type="entry name" value="SAM-dependent_MTases_sf"/>
</dbReference>
<proteinExistence type="predicted"/>
<keyword evidence="2" id="KW-1185">Reference proteome</keyword>
<comment type="caution">
    <text evidence="1">The sequence shown here is derived from an EMBL/GenBank/DDBJ whole genome shotgun (WGS) entry which is preliminary data.</text>
</comment>
<dbReference type="SUPFAM" id="SSF53335">
    <property type="entry name" value="S-adenosyl-L-methionine-dependent methyltransferases"/>
    <property type="match status" value="1"/>
</dbReference>
<reference evidence="1 2" key="1">
    <citation type="submission" date="2020-12" db="EMBL/GenBank/DDBJ databases">
        <title>Revised draft genomes of Rhodomicrobium vannielii ATCC 17100 and Rhodomicrobium udaipurense JA643.</title>
        <authorList>
            <person name="Conners E.M."/>
            <person name="Davenport E.J."/>
            <person name="Bose A."/>
        </authorList>
    </citation>
    <scope>NUCLEOTIDE SEQUENCE [LARGE SCALE GENOMIC DNA]</scope>
    <source>
        <strain evidence="1 2">JA643</strain>
    </source>
</reference>
<dbReference type="Proteomes" id="UP000623250">
    <property type="component" value="Unassembled WGS sequence"/>
</dbReference>
<dbReference type="CDD" id="cd02440">
    <property type="entry name" value="AdoMet_MTases"/>
    <property type="match status" value="1"/>
</dbReference>
<dbReference type="EMBL" id="JAEMUK010000018">
    <property type="protein sequence ID" value="MBJ7543819.1"/>
    <property type="molecule type" value="Genomic_DNA"/>
</dbReference>